<dbReference type="RefSeq" id="WP_008731207.1">
    <property type="nucleotide sequence ID" value="NZ_AKFT01000096.1"/>
</dbReference>
<evidence type="ECO:0000256" key="2">
    <source>
        <dbReference type="SAM" id="Phobius"/>
    </source>
</evidence>
<dbReference type="AlphaFoldDB" id="J1HIT6"/>
<proteinExistence type="predicted"/>
<keyword evidence="2" id="KW-1133">Transmembrane helix</keyword>
<name>J1HIT6_9ACTO</name>
<keyword evidence="4" id="KW-1185">Reference proteome</keyword>
<dbReference type="Proteomes" id="UP000002941">
    <property type="component" value="Unassembled WGS sequence"/>
</dbReference>
<reference evidence="3 4" key="1">
    <citation type="submission" date="2012-05" db="EMBL/GenBank/DDBJ databases">
        <authorList>
            <person name="Harkins D.M."/>
            <person name="Madupu R."/>
            <person name="Durkin A.S."/>
            <person name="Torralba M."/>
            <person name="Methe B."/>
            <person name="Sutton G.G."/>
            <person name="Nelson K.E."/>
        </authorList>
    </citation>
    <scope>NUCLEOTIDE SEQUENCE [LARGE SCALE GENOMIC DNA]</scope>
    <source>
        <strain evidence="3 4">F0489</strain>
    </source>
</reference>
<dbReference type="PATRIC" id="fig|1125718.3.peg.1231"/>
<keyword evidence="2" id="KW-0812">Transmembrane</keyword>
<evidence type="ECO:0000256" key="1">
    <source>
        <dbReference type="SAM" id="MobiDB-lite"/>
    </source>
</evidence>
<feature type="transmembrane region" description="Helical" evidence="2">
    <location>
        <begin position="20"/>
        <end position="39"/>
    </location>
</feature>
<protein>
    <submittedName>
        <fullName evidence="3">Uncharacterized protein</fullName>
    </submittedName>
</protein>
<feature type="compositionally biased region" description="Polar residues" evidence="1">
    <location>
        <begin position="60"/>
        <end position="71"/>
    </location>
</feature>
<accession>J1HIT6</accession>
<comment type="caution">
    <text evidence="3">The sequence shown here is derived from an EMBL/GenBank/DDBJ whole genome shotgun (WGS) entry which is preliminary data.</text>
</comment>
<feature type="region of interest" description="Disordered" evidence="1">
    <location>
        <begin position="60"/>
        <end position="80"/>
    </location>
</feature>
<sequence length="80" mass="8259">MSASLTRSARIRSAVEGISVLQILVLIGMTLLVLFGVLLGGRNYVSAVDTNKLVSQPANVINAGNSSNTAEESAAGSRRA</sequence>
<dbReference type="OrthoDB" id="9904105at2"/>
<organism evidence="3 4">
    <name type="scientific">Actinomyces massiliensis F0489</name>
    <dbReference type="NCBI Taxonomy" id="1125718"/>
    <lineage>
        <taxon>Bacteria</taxon>
        <taxon>Bacillati</taxon>
        <taxon>Actinomycetota</taxon>
        <taxon>Actinomycetes</taxon>
        <taxon>Actinomycetales</taxon>
        <taxon>Actinomycetaceae</taxon>
        <taxon>Actinomyces</taxon>
    </lineage>
</organism>
<dbReference type="EMBL" id="AKFT01000096">
    <property type="protein sequence ID" value="EJF45453.1"/>
    <property type="molecule type" value="Genomic_DNA"/>
</dbReference>
<evidence type="ECO:0000313" key="4">
    <source>
        <dbReference type="Proteomes" id="UP000002941"/>
    </source>
</evidence>
<dbReference type="eggNOG" id="ENOG5031HWD">
    <property type="taxonomic scope" value="Bacteria"/>
</dbReference>
<gene>
    <name evidence="3" type="ORF">HMPREF1318_3108</name>
</gene>
<keyword evidence="2" id="KW-0472">Membrane</keyword>
<evidence type="ECO:0000313" key="3">
    <source>
        <dbReference type="EMBL" id="EJF45453.1"/>
    </source>
</evidence>